<sequence>MESIAFVFFGIIIVYSFFIGWIAYGFKKVISFETTDLQAKTKFSIVVPFRNEAKNLPELLYSLSQLDYPRNLFEVVFVNDASQDTSVEIIEQFPALSFSYQLIENDRKSNSPKKDAIATAINFIQNDWIITTDADCFVSQEWLKTIDNYIQKHQPEMIVGAVSYLADESFLQQFQQMDLMSLQGATVGSFGIKKPFMCNGANFAYSKKLFQDLNGFEGNNGIASGDDVFLLQKANRKYPKKVHYLKSDANIILTKPLDDFKSLFHQRVRWASKTASYESGFGKVLALVVFAGNVAIVISFFLTLFSLFSFWNWYLLFAVKIFIDFLILYQTGKFLQPKSVKFFLISNLFYPFFSVAVAVFSLFGKYEWKGRRF</sequence>
<organism evidence="4 5">
    <name type="scientific">Flavobacterium macacae</name>
    <dbReference type="NCBI Taxonomy" id="2488993"/>
    <lineage>
        <taxon>Bacteria</taxon>
        <taxon>Pseudomonadati</taxon>
        <taxon>Bacteroidota</taxon>
        <taxon>Flavobacteriia</taxon>
        <taxon>Flavobacteriales</taxon>
        <taxon>Flavobacteriaceae</taxon>
        <taxon>Flavobacterium</taxon>
    </lineage>
</organism>
<evidence type="ECO:0000313" key="5">
    <source>
        <dbReference type="Proteomes" id="UP000271937"/>
    </source>
</evidence>
<gene>
    <name evidence="4" type="ORF">EG849_02935</name>
</gene>
<feature type="transmembrane region" description="Helical" evidence="2">
    <location>
        <begin position="311"/>
        <end position="330"/>
    </location>
</feature>
<accession>A0A3P3WGY9</accession>
<dbReference type="Gene3D" id="3.90.550.10">
    <property type="entry name" value="Spore Coat Polysaccharide Biosynthesis Protein SpsA, Chain A"/>
    <property type="match status" value="1"/>
</dbReference>
<proteinExistence type="inferred from homology"/>
<dbReference type="InterPro" id="IPR029044">
    <property type="entry name" value="Nucleotide-diphossugar_trans"/>
</dbReference>
<evidence type="ECO:0000256" key="1">
    <source>
        <dbReference type="ARBA" id="ARBA00038494"/>
    </source>
</evidence>
<dbReference type="EMBL" id="RQVR01000002">
    <property type="protein sequence ID" value="RRJ93808.1"/>
    <property type="molecule type" value="Genomic_DNA"/>
</dbReference>
<dbReference type="SUPFAM" id="SSF53448">
    <property type="entry name" value="Nucleotide-diphospho-sugar transferases"/>
    <property type="match status" value="1"/>
</dbReference>
<keyword evidence="2" id="KW-0812">Transmembrane</keyword>
<dbReference type="RefSeq" id="WP_125011587.1">
    <property type="nucleotide sequence ID" value="NZ_RQVR01000002.1"/>
</dbReference>
<dbReference type="OrthoDB" id="9805625at2"/>
<dbReference type="InterPro" id="IPR001173">
    <property type="entry name" value="Glyco_trans_2-like"/>
</dbReference>
<dbReference type="AlphaFoldDB" id="A0A3P3WGY9"/>
<evidence type="ECO:0000313" key="4">
    <source>
        <dbReference type="EMBL" id="RRJ93808.1"/>
    </source>
</evidence>
<keyword evidence="5" id="KW-1185">Reference proteome</keyword>
<feature type="domain" description="Glycosyltransferase 2-like" evidence="3">
    <location>
        <begin position="44"/>
        <end position="212"/>
    </location>
</feature>
<feature type="transmembrane region" description="Helical" evidence="2">
    <location>
        <begin position="342"/>
        <end position="363"/>
    </location>
</feature>
<comment type="similarity">
    <text evidence="1">Belongs to the glycosyltransferase 2 family. WaaE/KdtX subfamily.</text>
</comment>
<comment type="caution">
    <text evidence="4">The sequence shown here is derived from an EMBL/GenBank/DDBJ whole genome shotgun (WGS) entry which is preliminary data.</text>
</comment>
<keyword evidence="2" id="KW-1133">Transmembrane helix</keyword>
<dbReference type="GO" id="GO:0016740">
    <property type="term" value="F:transferase activity"/>
    <property type="evidence" value="ECO:0007669"/>
    <property type="project" value="UniProtKB-KW"/>
</dbReference>
<dbReference type="CDD" id="cd04192">
    <property type="entry name" value="GT_2_like_e"/>
    <property type="match status" value="1"/>
</dbReference>
<dbReference type="Pfam" id="PF00535">
    <property type="entry name" value="Glycos_transf_2"/>
    <property type="match status" value="1"/>
</dbReference>
<dbReference type="Proteomes" id="UP000271937">
    <property type="component" value="Unassembled WGS sequence"/>
</dbReference>
<feature type="transmembrane region" description="Helical" evidence="2">
    <location>
        <begin position="6"/>
        <end position="26"/>
    </location>
</feature>
<protein>
    <submittedName>
        <fullName evidence="4">Glycosyltransferase</fullName>
    </submittedName>
</protein>
<evidence type="ECO:0000256" key="2">
    <source>
        <dbReference type="SAM" id="Phobius"/>
    </source>
</evidence>
<dbReference type="PANTHER" id="PTHR43630:SF2">
    <property type="entry name" value="GLYCOSYLTRANSFERASE"/>
    <property type="match status" value="1"/>
</dbReference>
<keyword evidence="2" id="KW-0472">Membrane</keyword>
<name>A0A3P3WGY9_9FLAO</name>
<reference evidence="4 5" key="1">
    <citation type="submission" date="2018-11" db="EMBL/GenBank/DDBJ databases">
        <title>Flavobacterium sp. nov., YIM 102600 draft genome.</title>
        <authorList>
            <person name="Li G."/>
            <person name="Jiang Y."/>
        </authorList>
    </citation>
    <scope>NUCLEOTIDE SEQUENCE [LARGE SCALE GENOMIC DNA]</scope>
    <source>
        <strain evidence="4 5">YIM 102600</strain>
    </source>
</reference>
<evidence type="ECO:0000259" key="3">
    <source>
        <dbReference type="Pfam" id="PF00535"/>
    </source>
</evidence>
<keyword evidence="4" id="KW-0808">Transferase</keyword>
<dbReference type="PANTHER" id="PTHR43630">
    <property type="entry name" value="POLY-BETA-1,6-N-ACETYL-D-GLUCOSAMINE SYNTHASE"/>
    <property type="match status" value="1"/>
</dbReference>
<feature type="transmembrane region" description="Helical" evidence="2">
    <location>
        <begin position="284"/>
        <end position="305"/>
    </location>
</feature>